<keyword evidence="2" id="KW-1185">Reference proteome</keyword>
<sequence length="96" mass="11127">ENNVDLFPIVITPIPQRSGWWRFIIVSLGLAALIVIVVAVNMWARTKGENFEWMMMKMTVQRTMRTSHLLFELDQHSCLHQTPPINSFYISSACFT</sequence>
<organism evidence="1 2">
    <name type="scientific">Nibea albiflora</name>
    <name type="common">Yellow drum</name>
    <name type="synonym">Corvina albiflora</name>
    <dbReference type="NCBI Taxonomy" id="240163"/>
    <lineage>
        <taxon>Eukaryota</taxon>
        <taxon>Metazoa</taxon>
        <taxon>Chordata</taxon>
        <taxon>Craniata</taxon>
        <taxon>Vertebrata</taxon>
        <taxon>Euteleostomi</taxon>
        <taxon>Actinopterygii</taxon>
        <taxon>Neopterygii</taxon>
        <taxon>Teleostei</taxon>
        <taxon>Neoteleostei</taxon>
        <taxon>Acanthomorphata</taxon>
        <taxon>Eupercaria</taxon>
        <taxon>Sciaenidae</taxon>
        <taxon>Nibea</taxon>
    </lineage>
</organism>
<dbReference type="Proteomes" id="UP000805704">
    <property type="component" value="Chromosome 14"/>
</dbReference>
<accession>A0ACB7FC62</accession>
<dbReference type="EMBL" id="CM024802">
    <property type="protein sequence ID" value="KAG8011488.1"/>
    <property type="molecule type" value="Genomic_DNA"/>
</dbReference>
<gene>
    <name evidence="1" type="ORF">GBF38_006305</name>
</gene>
<evidence type="ECO:0000313" key="2">
    <source>
        <dbReference type="Proteomes" id="UP000805704"/>
    </source>
</evidence>
<reference evidence="1" key="1">
    <citation type="submission" date="2020-04" db="EMBL/GenBank/DDBJ databases">
        <title>A chromosome-scale assembly and high-density genetic map of the yellow drum (Nibea albiflora) genome.</title>
        <authorList>
            <person name="Xu D."/>
            <person name="Zhang W."/>
            <person name="Chen R."/>
            <person name="Tan P."/>
            <person name="Wang L."/>
            <person name="Song H."/>
            <person name="Tian L."/>
            <person name="Zhu Q."/>
            <person name="Wang B."/>
        </authorList>
    </citation>
    <scope>NUCLEOTIDE SEQUENCE</scope>
    <source>
        <strain evidence="1">ZJHYS-2018</strain>
    </source>
</reference>
<proteinExistence type="predicted"/>
<feature type="non-terminal residue" evidence="1">
    <location>
        <position position="1"/>
    </location>
</feature>
<name>A0ACB7FC62_NIBAL</name>
<evidence type="ECO:0000313" key="1">
    <source>
        <dbReference type="EMBL" id="KAG8011488.1"/>
    </source>
</evidence>
<comment type="caution">
    <text evidence="1">The sequence shown here is derived from an EMBL/GenBank/DDBJ whole genome shotgun (WGS) entry which is preliminary data.</text>
</comment>
<protein>
    <submittedName>
        <fullName evidence="1">Uncharacterized protein</fullName>
    </submittedName>
</protein>